<dbReference type="InterPro" id="IPR000639">
    <property type="entry name" value="Epox_hydrolase-like"/>
</dbReference>
<dbReference type="PANTHER" id="PTHR43329">
    <property type="entry name" value="EPOXIDE HYDROLASE"/>
    <property type="match status" value="1"/>
</dbReference>
<keyword evidence="1" id="KW-0378">Hydrolase</keyword>
<dbReference type="AlphaFoldDB" id="A0A427YI03"/>
<evidence type="ECO:0000259" key="3">
    <source>
        <dbReference type="Pfam" id="PF00561"/>
    </source>
</evidence>
<evidence type="ECO:0000256" key="1">
    <source>
        <dbReference type="ARBA" id="ARBA00022801"/>
    </source>
</evidence>
<name>A0A427YI03_9TREE</name>
<protein>
    <recommendedName>
        <fullName evidence="3">AB hydrolase-1 domain-containing protein</fullName>
    </recommendedName>
</protein>
<organism evidence="4 5">
    <name type="scientific">Saitozyma podzolica</name>
    <dbReference type="NCBI Taxonomy" id="1890683"/>
    <lineage>
        <taxon>Eukaryota</taxon>
        <taxon>Fungi</taxon>
        <taxon>Dikarya</taxon>
        <taxon>Basidiomycota</taxon>
        <taxon>Agaricomycotina</taxon>
        <taxon>Tremellomycetes</taxon>
        <taxon>Tremellales</taxon>
        <taxon>Trimorphomycetaceae</taxon>
        <taxon>Saitozyma</taxon>
    </lineage>
</organism>
<gene>
    <name evidence="4" type="ORF">EHS25_009889</name>
</gene>
<dbReference type="Gene3D" id="3.40.50.1820">
    <property type="entry name" value="alpha/beta hydrolase"/>
    <property type="match status" value="1"/>
</dbReference>
<evidence type="ECO:0000313" key="5">
    <source>
        <dbReference type="Proteomes" id="UP000279259"/>
    </source>
</evidence>
<dbReference type="STRING" id="1890683.A0A427YI03"/>
<keyword evidence="5" id="KW-1185">Reference proteome</keyword>
<comment type="similarity">
    <text evidence="2">Belongs to the AB hydrolase superfamily. Epoxide hydrolase family.</text>
</comment>
<dbReference type="PRINTS" id="PR00111">
    <property type="entry name" value="ABHYDROLASE"/>
</dbReference>
<dbReference type="InterPro" id="IPR000073">
    <property type="entry name" value="AB_hydrolase_1"/>
</dbReference>
<reference evidence="4 5" key="1">
    <citation type="submission" date="2018-11" db="EMBL/GenBank/DDBJ databases">
        <title>Genome sequence of Saitozyma podzolica DSM 27192.</title>
        <authorList>
            <person name="Aliyu H."/>
            <person name="Gorte O."/>
            <person name="Ochsenreither K."/>
        </authorList>
    </citation>
    <scope>NUCLEOTIDE SEQUENCE [LARGE SCALE GENOMIC DNA]</scope>
    <source>
        <strain evidence="4 5">DSM 27192</strain>
    </source>
</reference>
<dbReference type="Proteomes" id="UP000279259">
    <property type="component" value="Unassembled WGS sequence"/>
</dbReference>
<proteinExistence type="inferred from homology"/>
<feature type="domain" description="AB hydrolase-1" evidence="3">
    <location>
        <begin position="61"/>
        <end position="170"/>
    </location>
</feature>
<dbReference type="OrthoDB" id="6431331at2759"/>
<evidence type="ECO:0000313" key="4">
    <source>
        <dbReference type="EMBL" id="RSH90714.1"/>
    </source>
</evidence>
<dbReference type="GO" id="GO:0016787">
    <property type="term" value="F:hydrolase activity"/>
    <property type="evidence" value="ECO:0007669"/>
    <property type="project" value="UniProtKB-KW"/>
</dbReference>
<dbReference type="PRINTS" id="PR00412">
    <property type="entry name" value="EPOXHYDRLASE"/>
</dbReference>
<dbReference type="InterPro" id="IPR029058">
    <property type="entry name" value="AB_hydrolase_fold"/>
</dbReference>
<comment type="caution">
    <text evidence="4">The sequence shown here is derived from an EMBL/GenBank/DDBJ whole genome shotgun (WGS) entry which is preliminary data.</text>
</comment>
<sequence>MADPSHSSIRIILVIHLANHPSPTSMSGFEDFSHERVKVHSEALDRDLEIAAYKAGSGPGLLLLHGFPQTHYIWNKVANGLSEKYTVVATDLRGYGASDKPKGSESHVEYSKREMANDQVQVMKHFGFDRFYIMAHDRGARVAHRLALDHPDKVKKMILLDIAPTLWMYEHTSMEFATGYWHWFFLIQQTPGPEEMIMSGPEAFWGSLERRVTHSLVAWSDEAVAEYQQAFFKPETVHGACEDYRAAATIDLVHDRADRDGGRKLRIPALKVLWGKQGMIERMGGAVEVFKGYCDESVEVSGRSVESGHYIPEEVPEDVLREATGFFV</sequence>
<accession>A0A427YI03</accession>
<dbReference type="EMBL" id="RSCD01000009">
    <property type="protein sequence ID" value="RSH90714.1"/>
    <property type="molecule type" value="Genomic_DNA"/>
</dbReference>
<evidence type="ECO:0000256" key="2">
    <source>
        <dbReference type="ARBA" id="ARBA00038334"/>
    </source>
</evidence>
<dbReference type="Pfam" id="PF00561">
    <property type="entry name" value="Abhydrolase_1"/>
    <property type="match status" value="1"/>
</dbReference>
<dbReference type="SUPFAM" id="SSF53474">
    <property type="entry name" value="alpha/beta-Hydrolases"/>
    <property type="match status" value="1"/>
</dbReference>